<dbReference type="InterPro" id="IPR040450">
    <property type="entry name" value="TFIIF_beta_HTH"/>
</dbReference>
<dbReference type="InterPro" id="IPR003196">
    <property type="entry name" value="TFIIF_beta"/>
</dbReference>
<dbReference type="Pfam" id="PF02270">
    <property type="entry name" value="TFIIF_beta"/>
    <property type="match status" value="1"/>
</dbReference>
<evidence type="ECO:0000256" key="4">
    <source>
        <dbReference type="ARBA" id="ARBA00023125"/>
    </source>
</evidence>
<evidence type="ECO:0000256" key="5">
    <source>
        <dbReference type="ARBA" id="ARBA00023163"/>
    </source>
</evidence>
<evidence type="ECO:0000256" key="7">
    <source>
        <dbReference type="SAM" id="MobiDB-lite"/>
    </source>
</evidence>
<evidence type="ECO:0000256" key="6">
    <source>
        <dbReference type="ARBA" id="ARBA00023242"/>
    </source>
</evidence>
<dbReference type="InterPro" id="IPR040504">
    <property type="entry name" value="TFIIF_beta_N"/>
</dbReference>
<dbReference type="PANTHER" id="PTHR10445">
    <property type="entry name" value="GENERAL TRANSCRIPTION FACTOR IIF SUBUNIT 2"/>
    <property type="match status" value="1"/>
</dbReference>
<evidence type="ECO:0000259" key="8">
    <source>
        <dbReference type="Pfam" id="PF02270"/>
    </source>
</evidence>
<evidence type="ECO:0000313" key="10">
    <source>
        <dbReference type="EMBL" id="KAF9335413.1"/>
    </source>
</evidence>
<evidence type="ECO:0000313" key="11">
    <source>
        <dbReference type="Proteomes" id="UP000696485"/>
    </source>
</evidence>
<organism evidence="10 11">
    <name type="scientific">Podila minutissima</name>
    <dbReference type="NCBI Taxonomy" id="64525"/>
    <lineage>
        <taxon>Eukaryota</taxon>
        <taxon>Fungi</taxon>
        <taxon>Fungi incertae sedis</taxon>
        <taxon>Mucoromycota</taxon>
        <taxon>Mortierellomycotina</taxon>
        <taxon>Mortierellomycetes</taxon>
        <taxon>Mortierellales</taxon>
        <taxon>Mortierellaceae</taxon>
        <taxon>Podila</taxon>
    </lineage>
</organism>
<evidence type="ECO:0000256" key="1">
    <source>
        <dbReference type="ARBA" id="ARBA00004123"/>
    </source>
</evidence>
<dbReference type="InterPro" id="IPR036390">
    <property type="entry name" value="WH_DNA-bd_sf"/>
</dbReference>
<evidence type="ECO:0000259" key="9">
    <source>
        <dbReference type="Pfam" id="PF17683"/>
    </source>
</evidence>
<dbReference type="GO" id="GO:0006367">
    <property type="term" value="P:transcription initiation at RNA polymerase II promoter"/>
    <property type="evidence" value="ECO:0007669"/>
    <property type="project" value="InterPro"/>
</dbReference>
<dbReference type="InterPro" id="IPR036388">
    <property type="entry name" value="WH-like_DNA-bd_sf"/>
</dbReference>
<dbReference type="GO" id="GO:0003677">
    <property type="term" value="F:DNA binding"/>
    <property type="evidence" value="ECO:0007669"/>
    <property type="project" value="UniProtKB-KW"/>
</dbReference>
<feature type="compositionally biased region" description="Low complexity" evidence="7">
    <location>
        <begin position="281"/>
        <end position="290"/>
    </location>
</feature>
<proteinExistence type="inferred from homology"/>
<comment type="subcellular location">
    <subcellularLocation>
        <location evidence="1">Nucleus</location>
    </subcellularLocation>
</comment>
<keyword evidence="5" id="KW-0804">Transcription</keyword>
<protein>
    <recommendedName>
        <fullName evidence="12">Transcription initiation factor IIF subunit beta</fullName>
    </recommendedName>
</protein>
<dbReference type="CDD" id="cd07980">
    <property type="entry name" value="TFIIF_beta"/>
    <property type="match status" value="1"/>
</dbReference>
<reference evidence="10" key="1">
    <citation type="journal article" date="2020" name="Fungal Divers.">
        <title>Resolving the Mortierellaceae phylogeny through synthesis of multi-gene phylogenetics and phylogenomics.</title>
        <authorList>
            <person name="Vandepol N."/>
            <person name="Liber J."/>
            <person name="Desiro A."/>
            <person name="Na H."/>
            <person name="Kennedy M."/>
            <person name="Barry K."/>
            <person name="Grigoriev I.V."/>
            <person name="Miller A.N."/>
            <person name="O'Donnell K."/>
            <person name="Stajich J.E."/>
            <person name="Bonito G."/>
        </authorList>
    </citation>
    <scope>NUCLEOTIDE SEQUENCE</scope>
    <source>
        <strain evidence="10">NVP1</strain>
    </source>
</reference>
<gene>
    <name evidence="10" type="ORF">BG006_000124</name>
</gene>
<dbReference type="Pfam" id="PF17683">
    <property type="entry name" value="TFIIF_beta_N"/>
    <property type="match status" value="1"/>
</dbReference>
<dbReference type="Proteomes" id="UP000696485">
    <property type="component" value="Unassembled WGS sequence"/>
</dbReference>
<feature type="domain" description="TFIIF beta subunit HTH" evidence="8">
    <location>
        <begin position="211"/>
        <end position="273"/>
    </location>
</feature>
<feature type="domain" description="TFIIF beta subunit N-terminal" evidence="9">
    <location>
        <begin position="47"/>
        <end position="126"/>
    </location>
</feature>
<comment type="similarity">
    <text evidence="2">Belongs to the TFIIF beta subunit family.</text>
</comment>
<name>A0A9P5SPU4_9FUNG</name>
<dbReference type="SUPFAM" id="SSF50916">
    <property type="entry name" value="Rap30/74 interaction domains"/>
    <property type="match status" value="1"/>
</dbReference>
<evidence type="ECO:0000256" key="2">
    <source>
        <dbReference type="ARBA" id="ARBA00009543"/>
    </source>
</evidence>
<accession>A0A9P5SPU4</accession>
<dbReference type="SUPFAM" id="SSF46785">
    <property type="entry name" value="Winged helix' DNA-binding domain"/>
    <property type="match status" value="1"/>
</dbReference>
<keyword evidence="11" id="KW-1185">Reference proteome</keyword>
<keyword evidence="6" id="KW-0539">Nucleus</keyword>
<dbReference type="Gene3D" id="1.10.10.10">
    <property type="entry name" value="Winged helix-like DNA-binding domain superfamily/Winged helix DNA-binding domain"/>
    <property type="match status" value="1"/>
</dbReference>
<feature type="region of interest" description="Disordered" evidence="7">
    <location>
        <begin position="281"/>
        <end position="305"/>
    </location>
</feature>
<evidence type="ECO:0000256" key="3">
    <source>
        <dbReference type="ARBA" id="ARBA00023015"/>
    </source>
</evidence>
<comment type="caution">
    <text evidence="10">The sequence shown here is derived from an EMBL/GenBank/DDBJ whole genome shotgun (WGS) entry which is preliminary data.</text>
</comment>
<dbReference type="InterPro" id="IPR011039">
    <property type="entry name" value="TFIIF_interaction"/>
</dbReference>
<sequence>MANFSDEDDDFLVETKDFLQRAAQASQSQPHSAEAEEPELVDVSGANTQAWLMKVPDFLANHFKSNNQDGDALGTVRVFPTTREFQLILSNDGAAASGIPQVYDLTFNPDTTSVNTYVFAEPNRITCEPASICAKVANEGHVLPQTGNLNYRQILHGRQERRRSIQRLEVNFTGSPTTERQGGMFMPGLARPKAFVHKTLKPKETKGGKRARVPHNELMDDIFVAFTKHQYWSKPALLHRIYVSWAQLKDMMEEMCIYHSKGPYHGTYELKPHLSGRFDADASGSASSIAHTSEEPNAAAAGSTSIEVVEEEDLSDLTDEDDLEECLV</sequence>
<keyword evidence="4" id="KW-0238">DNA-binding</keyword>
<dbReference type="AlphaFoldDB" id="A0A9P5SPU4"/>
<dbReference type="EMBL" id="JAAAUY010000101">
    <property type="protein sequence ID" value="KAF9335413.1"/>
    <property type="molecule type" value="Genomic_DNA"/>
</dbReference>
<evidence type="ECO:0008006" key="12">
    <source>
        <dbReference type="Google" id="ProtNLM"/>
    </source>
</evidence>
<dbReference type="PANTHER" id="PTHR10445:SF0">
    <property type="entry name" value="GENERAL TRANSCRIPTION FACTOR IIF SUBUNIT 2"/>
    <property type="match status" value="1"/>
</dbReference>
<dbReference type="GO" id="GO:0005674">
    <property type="term" value="C:transcription factor TFIIF complex"/>
    <property type="evidence" value="ECO:0007669"/>
    <property type="project" value="InterPro"/>
</dbReference>
<keyword evidence="3" id="KW-0805">Transcription regulation</keyword>